<reference evidence="3 4" key="1">
    <citation type="submission" date="2007-01" db="EMBL/GenBank/DDBJ databases">
        <authorList>
            <person name="Haygood M."/>
            <person name="Podell S."/>
            <person name="Anderson C."/>
            <person name="Hopkinson B."/>
            <person name="Roe K."/>
            <person name="Barbeau K."/>
            <person name="Gaasterland T."/>
            <person name="Ferriera S."/>
            <person name="Johnson J."/>
            <person name="Kravitz S."/>
            <person name="Beeson K."/>
            <person name="Sutton G."/>
            <person name="Rogers Y.-H."/>
            <person name="Friedman R."/>
            <person name="Frazier M."/>
            <person name="Venter J.C."/>
        </authorList>
    </citation>
    <scope>NUCLEOTIDE SEQUENCE [LARGE SCALE GENOMIC DNA]</scope>
    <source>
        <strain evidence="3 4">ATCC 23134</strain>
    </source>
</reference>
<dbReference type="CDD" id="cd04301">
    <property type="entry name" value="NAT_SF"/>
    <property type="match status" value="1"/>
</dbReference>
<dbReference type="AlphaFoldDB" id="A1ZN87"/>
<dbReference type="EMBL" id="AAWS01000017">
    <property type="protein sequence ID" value="EAY28268.1"/>
    <property type="molecule type" value="Genomic_DNA"/>
</dbReference>
<name>A1ZN87_MICM2</name>
<feature type="region of interest" description="Disordered" evidence="1">
    <location>
        <begin position="292"/>
        <end position="315"/>
    </location>
</feature>
<sequence>MLLFTKKQWDSVFSTSFRLKKRNLYFPFAGSEHFLTTQEHPSNNALHLVPKSMTTTHVETANESHVRYAEAVCRMIEEAAKVRGTGIAKRDPEYIKTKMIEGKAVIALKGTALAGFCYIETWQHGNYVAHSGLIVNPEFRGEGLAKRIKAKAFELSKVQFPHAKVFGLTTSLPVMKINSELGYKPVTFSELTQDETFWKGCQSCVNYDVLTRTERKHCLCTGMLYDPAQDKDNPATETKPPKKWKHSMKVYQRWMRYKQFVLTKLEDHKEKRMVKKQEKLDKKAQKIEEKLGKKLDKIQEQKTKLKPQKDKPKND</sequence>
<evidence type="ECO:0000313" key="4">
    <source>
        <dbReference type="Proteomes" id="UP000004095"/>
    </source>
</evidence>
<dbReference type="eggNOG" id="COG1246">
    <property type="taxonomic scope" value="Bacteria"/>
</dbReference>
<protein>
    <recommendedName>
        <fullName evidence="2">N-acetyltransferase domain-containing protein</fullName>
    </recommendedName>
</protein>
<proteinExistence type="predicted"/>
<dbReference type="Gene3D" id="3.40.630.30">
    <property type="match status" value="1"/>
</dbReference>
<dbReference type="SUPFAM" id="SSF55729">
    <property type="entry name" value="Acyl-CoA N-acyltransferases (Nat)"/>
    <property type="match status" value="1"/>
</dbReference>
<gene>
    <name evidence="3" type="ORF">M23134_03529</name>
</gene>
<evidence type="ECO:0000256" key="1">
    <source>
        <dbReference type="SAM" id="MobiDB-lite"/>
    </source>
</evidence>
<evidence type="ECO:0000313" key="3">
    <source>
        <dbReference type="EMBL" id="EAY28268.1"/>
    </source>
</evidence>
<organism evidence="3 4">
    <name type="scientific">Microscilla marina ATCC 23134</name>
    <dbReference type="NCBI Taxonomy" id="313606"/>
    <lineage>
        <taxon>Bacteria</taxon>
        <taxon>Pseudomonadati</taxon>
        <taxon>Bacteroidota</taxon>
        <taxon>Cytophagia</taxon>
        <taxon>Cytophagales</taxon>
        <taxon>Microscillaceae</taxon>
        <taxon>Microscilla</taxon>
    </lineage>
</organism>
<dbReference type="GO" id="GO:0016747">
    <property type="term" value="F:acyltransferase activity, transferring groups other than amino-acyl groups"/>
    <property type="evidence" value="ECO:0007669"/>
    <property type="project" value="InterPro"/>
</dbReference>
<dbReference type="RefSeq" id="WP_002698486.1">
    <property type="nucleotide sequence ID" value="NZ_AAWS01000017.1"/>
</dbReference>
<keyword evidence="4" id="KW-1185">Reference proteome</keyword>
<dbReference type="InterPro" id="IPR000182">
    <property type="entry name" value="GNAT_dom"/>
</dbReference>
<dbReference type="Pfam" id="PF00583">
    <property type="entry name" value="Acetyltransf_1"/>
    <property type="match status" value="1"/>
</dbReference>
<evidence type="ECO:0000259" key="2">
    <source>
        <dbReference type="Pfam" id="PF00583"/>
    </source>
</evidence>
<feature type="domain" description="N-acetyltransferase" evidence="2">
    <location>
        <begin position="102"/>
        <end position="155"/>
    </location>
</feature>
<comment type="caution">
    <text evidence="3">The sequence shown here is derived from an EMBL/GenBank/DDBJ whole genome shotgun (WGS) entry which is preliminary data.</text>
</comment>
<dbReference type="InterPro" id="IPR016181">
    <property type="entry name" value="Acyl_CoA_acyltransferase"/>
</dbReference>
<dbReference type="Proteomes" id="UP000004095">
    <property type="component" value="Unassembled WGS sequence"/>
</dbReference>
<accession>A1ZN87</accession>